<gene>
    <name evidence="12" type="ORF">SELMODRAFT_231708</name>
    <name evidence="11" type="ORF">SELMODRAFT_236209</name>
</gene>
<feature type="transmembrane region" description="Helical" evidence="10">
    <location>
        <begin position="221"/>
        <end position="241"/>
    </location>
</feature>
<evidence type="ECO:0000256" key="10">
    <source>
        <dbReference type="RuleBase" id="RU366041"/>
    </source>
</evidence>
<dbReference type="AlphaFoldDB" id="D8RIJ0"/>
<comment type="similarity">
    <text evidence="2 10">Belongs to the CorA metal ion transporter (MIT) (TC 1.A.35.5) family.</text>
</comment>
<reference evidence="12 13" key="1">
    <citation type="journal article" date="2011" name="Science">
        <title>The Selaginella genome identifies genetic changes associated with the evolution of vascular plants.</title>
        <authorList>
            <person name="Banks J.A."/>
            <person name="Nishiyama T."/>
            <person name="Hasebe M."/>
            <person name="Bowman J.L."/>
            <person name="Gribskov M."/>
            <person name="dePamphilis C."/>
            <person name="Albert V.A."/>
            <person name="Aono N."/>
            <person name="Aoyama T."/>
            <person name="Ambrose B.A."/>
            <person name="Ashton N.W."/>
            <person name="Axtell M.J."/>
            <person name="Barker E."/>
            <person name="Barker M.S."/>
            <person name="Bennetzen J.L."/>
            <person name="Bonawitz N.D."/>
            <person name="Chapple C."/>
            <person name="Cheng C."/>
            <person name="Correa L.G."/>
            <person name="Dacre M."/>
            <person name="DeBarry J."/>
            <person name="Dreyer I."/>
            <person name="Elias M."/>
            <person name="Engstrom E.M."/>
            <person name="Estelle M."/>
            <person name="Feng L."/>
            <person name="Finet C."/>
            <person name="Floyd S.K."/>
            <person name="Frommer W.B."/>
            <person name="Fujita T."/>
            <person name="Gramzow L."/>
            <person name="Gutensohn M."/>
            <person name="Harholt J."/>
            <person name="Hattori M."/>
            <person name="Heyl A."/>
            <person name="Hirai T."/>
            <person name="Hiwatashi Y."/>
            <person name="Ishikawa M."/>
            <person name="Iwata M."/>
            <person name="Karol K.G."/>
            <person name="Koehler B."/>
            <person name="Kolukisaoglu U."/>
            <person name="Kubo M."/>
            <person name="Kurata T."/>
            <person name="Lalonde S."/>
            <person name="Li K."/>
            <person name="Li Y."/>
            <person name="Litt A."/>
            <person name="Lyons E."/>
            <person name="Manning G."/>
            <person name="Maruyama T."/>
            <person name="Michael T.P."/>
            <person name="Mikami K."/>
            <person name="Miyazaki S."/>
            <person name="Morinaga S."/>
            <person name="Murata T."/>
            <person name="Mueller-Roeber B."/>
            <person name="Nelson D.R."/>
            <person name="Obara M."/>
            <person name="Oguri Y."/>
            <person name="Olmstead R.G."/>
            <person name="Onodera N."/>
            <person name="Petersen B.L."/>
            <person name="Pils B."/>
            <person name="Prigge M."/>
            <person name="Rensing S.A."/>
            <person name="Riano-Pachon D.M."/>
            <person name="Roberts A.W."/>
            <person name="Sato Y."/>
            <person name="Scheller H.V."/>
            <person name="Schulz B."/>
            <person name="Schulz C."/>
            <person name="Shakirov E.V."/>
            <person name="Shibagaki N."/>
            <person name="Shinohara N."/>
            <person name="Shippen D.E."/>
            <person name="Soerensen I."/>
            <person name="Sotooka R."/>
            <person name="Sugimoto N."/>
            <person name="Sugita M."/>
            <person name="Sumikawa N."/>
            <person name="Tanurdzic M."/>
            <person name="Theissen G."/>
            <person name="Ulvskov P."/>
            <person name="Wakazuki S."/>
            <person name="Weng J.K."/>
            <person name="Willats W.W."/>
            <person name="Wipf D."/>
            <person name="Wolf P.G."/>
            <person name="Yang L."/>
            <person name="Zimmer A.D."/>
            <person name="Zhu Q."/>
            <person name="Mitros T."/>
            <person name="Hellsten U."/>
            <person name="Loque D."/>
            <person name="Otillar R."/>
            <person name="Salamov A."/>
            <person name="Schmutz J."/>
            <person name="Shapiro H."/>
            <person name="Lindquist E."/>
            <person name="Lucas S."/>
            <person name="Rokhsar D."/>
            <person name="Grigoriev I.V."/>
        </authorList>
    </citation>
    <scope>NUCLEOTIDE SEQUENCE [LARGE SCALE GENOMIC DNA]</scope>
</reference>
<dbReference type="Gene3D" id="1.20.58.340">
    <property type="entry name" value="Magnesium transport protein CorA, transmembrane region"/>
    <property type="match status" value="1"/>
</dbReference>
<dbReference type="eggNOG" id="KOG2662">
    <property type="taxonomic scope" value="Eukaryota"/>
</dbReference>
<evidence type="ECO:0000256" key="9">
    <source>
        <dbReference type="ARBA" id="ARBA00023136"/>
    </source>
</evidence>
<dbReference type="CDD" id="cd12823">
    <property type="entry name" value="Mrs2_Mfm1p-like"/>
    <property type="match status" value="1"/>
</dbReference>
<dbReference type="Gramene" id="EFJ28098">
    <property type="protein sequence ID" value="EFJ28098"/>
    <property type="gene ID" value="SELMODRAFT_231708"/>
</dbReference>
<comment type="subcellular location">
    <subcellularLocation>
        <location evidence="1 10">Membrane</location>
        <topology evidence="1 10">Multi-pass membrane protein</topology>
    </subcellularLocation>
</comment>
<dbReference type="GO" id="GO:0009941">
    <property type="term" value="C:chloroplast envelope"/>
    <property type="evidence" value="ECO:0000318"/>
    <property type="project" value="GO_Central"/>
</dbReference>
<keyword evidence="6" id="KW-0809">Transit peptide</keyword>
<proteinExistence type="inferred from homology"/>
<dbReference type="InParanoid" id="D8RIJ0"/>
<sequence>MPSLLVRDNAILLNLGSLRAIATPESVLLFDHKNIGAQLFLETIVQRLNVENSGSVSMPFELEVIEAALISRTQRLEQTLMKVEPKVLALLEILPNKLTGDVLEDLRVSKQSLVELIAKSDALRQMLLDLLETPQDIRRMAILGRNCRLGNNGSFECVVSADKQIAEDEEEEIEMLIENYLQRSESCHGQAQKLLDSAREMEDSIAVNLSSRRLEVGRLELLLQVATFCSALGALIAGLFGMNLRSYLEERTYAFWLTTGGIIVGGIMLFLMMYNYLKQRRIL</sequence>
<protein>
    <recommendedName>
        <fullName evidence="10">Magnesium transporter</fullName>
    </recommendedName>
</protein>
<dbReference type="OMA" id="ERTYAFW"/>
<keyword evidence="5 10" id="KW-0460">Magnesium</keyword>
<name>D8RIJ0_SELML</name>
<dbReference type="GO" id="GO:0015693">
    <property type="term" value="P:magnesium ion transport"/>
    <property type="evidence" value="ECO:0000318"/>
    <property type="project" value="GO_Central"/>
</dbReference>
<evidence type="ECO:0000256" key="8">
    <source>
        <dbReference type="ARBA" id="ARBA00023065"/>
    </source>
</evidence>
<comment type="function">
    <text evidence="10">Magnesium transporter that may mediate the influx of magnesium.</text>
</comment>
<dbReference type="Gene3D" id="2.40.128.330">
    <property type="match status" value="1"/>
</dbReference>
<evidence type="ECO:0000313" key="12">
    <source>
        <dbReference type="EMBL" id="EFJ28098.1"/>
    </source>
</evidence>
<dbReference type="KEGG" id="smo:SELMODRAFT_236209"/>
<keyword evidence="4 10" id="KW-0812">Transmembrane</keyword>
<keyword evidence="13" id="KW-1185">Reference proteome</keyword>
<evidence type="ECO:0000313" key="13">
    <source>
        <dbReference type="Proteomes" id="UP000001514"/>
    </source>
</evidence>
<dbReference type="PANTHER" id="PTHR13890">
    <property type="entry name" value="RNA SPLICING PROTEIN MRS2, MITOCHONDRIAL"/>
    <property type="match status" value="1"/>
</dbReference>
<evidence type="ECO:0000256" key="2">
    <source>
        <dbReference type="ARBA" id="ARBA00007535"/>
    </source>
</evidence>
<dbReference type="InterPro" id="IPR039204">
    <property type="entry name" value="MRS2-like"/>
</dbReference>
<keyword evidence="9 10" id="KW-0472">Membrane</keyword>
<evidence type="ECO:0000313" key="11">
    <source>
        <dbReference type="EMBL" id="EFJ07772.1"/>
    </source>
</evidence>
<keyword evidence="7 10" id="KW-1133">Transmembrane helix</keyword>
<dbReference type="Proteomes" id="UP000001514">
    <property type="component" value="Unassembled WGS sequence"/>
</dbReference>
<keyword evidence="8 10" id="KW-0406">Ion transport</keyword>
<dbReference type="PANTHER" id="PTHR13890:SF0">
    <property type="entry name" value="MAGNESIUM TRANSPORTER MRS2 HOMOLOG, MITOCHONDRIAL"/>
    <property type="match status" value="1"/>
</dbReference>
<dbReference type="FunCoup" id="D8RIJ0">
    <property type="interactions" value="3185"/>
</dbReference>
<dbReference type="KEGG" id="smo:SELMODRAFT_231708"/>
<dbReference type="HOGENOM" id="CLU_025144_0_1_1"/>
<evidence type="ECO:0000256" key="3">
    <source>
        <dbReference type="ARBA" id="ARBA00022448"/>
    </source>
</evidence>
<dbReference type="GO" id="GO:0015095">
    <property type="term" value="F:magnesium ion transmembrane transporter activity"/>
    <property type="evidence" value="ECO:0000318"/>
    <property type="project" value="GO_Central"/>
</dbReference>
<evidence type="ECO:0000256" key="5">
    <source>
        <dbReference type="ARBA" id="ARBA00022842"/>
    </source>
</evidence>
<evidence type="ECO:0000256" key="4">
    <source>
        <dbReference type="ARBA" id="ARBA00022692"/>
    </source>
</evidence>
<dbReference type="Pfam" id="PF22099">
    <property type="entry name" value="MRS2-like"/>
    <property type="match status" value="1"/>
</dbReference>
<keyword evidence="3 10" id="KW-0813">Transport</keyword>
<organism evidence="13">
    <name type="scientific">Selaginella moellendorffii</name>
    <name type="common">Spikemoss</name>
    <dbReference type="NCBI Taxonomy" id="88036"/>
    <lineage>
        <taxon>Eukaryota</taxon>
        <taxon>Viridiplantae</taxon>
        <taxon>Streptophyta</taxon>
        <taxon>Embryophyta</taxon>
        <taxon>Tracheophyta</taxon>
        <taxon>Lycopodiopsida</taxon>
        <taxon>Selaginellales</taxon>
        <taxon>Selaginellaceae</taxon>
        <taxon>Selaginella</taxon>
    </lineage>
</organism>
<dbReference type="GO" id="GO:0016020">
    <property type="term" value="C:membrane"/>
    <property type="evidence" value="ECO:0007669"/>
    <property type="project" value="UniProtKB-SubCell"/>
</dbReference>
<evidence type="ECO:0000256" key="6">
    <source>
        <dbReference type="ARBA" id="ARBA00022946"/>
    </source>
</evidence>
<dbReference type="EMBL" id="GL377580">
    <property type="protein sequence ID" value="EFJ28098.1"/>
    <property type="molecule type" value="Genomic_DNA"/>
</dbReference>
<accession>D8RIJ0</accession>
<dbReference type="EMBL" id="GL377680">
    <property type="protein sequence ID" value="EFJ07772.1"/>
    <property type="molecule type" value="Genomic_DNA"/>
</dbReference>
<evidence type="ECO:0000256" key="1">
    <source>
        <dbReference type="ARBA" id="ARBA00004141"/>
    </source>
</evidence>
<dbReference type="OrthoDB" id="10251508at2759"/>
<evidence type="ECO:0000256" key="7">
    <source>
        <dbReference type="ARBA" id="ARBA00022989"/>
    </source>
</evidence>
<feature type="transmembrane region" description="Helical" evidence="10">
    <location>
        <begin position="253"/>
        <end position="277"/>
    </location>
</feature>
<dbReference type="Gramene" id="EFJ07772">
    <property type="protein sequence ID" value="EFJ07772"/>
    <property type="gene ID" value="SELMODRAFT_236209"/>
</dbReference>
<dbReference type="STRING" id="88036.D8RIJ0"/>